<evidence type="ECO:0000256" key="2">
    <source>
        <dbReference type="ARBA" id="ARBA00022737"/>
    </source>
</evidence>
<dbReference type="SUPFAM" id="SSF52540">
    <property type="entry name" value="P-loop containing nucleoside triphosphate hydrolases"/>
    <property type="match status" value="1"/>
</dbReference>
<name>A0A0C9XJA1_9AGAR</name>
<dbReference type="HOGENOM" id="CLU_000288_6_3_1"/>
<evidence type="ECO:0000259" key="6">
    <source>
        <dbReference type="PROSITE" id="PS50927"/>
    </source>
</evidence>
<evidence type="ECO:0000256" key="3">
    <source>
        <dbReference type="PROSITE-ProRule" id="PRU00221"/>
    </source>
</evidence>
<dbReference type="SMART" id="SM00320">
    <property type="entry name" value="WD40"/>
    <property type="match status" value="9"/>
</dbReference>
<evidence type="ECO:0000256" key="4">
    <source>
        <dbReference type="SAM" id="Coils"/>
    </source>
</evidence>
<feature type="region of interest" description="Disordered" evidence="5">
    <location>
        <begin position="18"/>
        <end position="126"/>
    </location>
</feature>
<dbReference type="STRING" id="1095629.A0A0C9XJA1"/>
<dbReference type="Proteomes" id="UP000054477">
    <property type="component" value="Unassembled WGS sequence"/>
</dbReference>
<dbReference type="Gene3D" id="3.40.50.300">
    <property type="entry name" value="P-loop containing nucleotide triphosphate hydrolases"/>
    <property type="match status" value="1"/>
</dbReference>
<keyword evidence="2" id="KW-0677">Repeat</keyword>
<dbReference type="OrthoDB" id="538223at2759"/>
<dbReference type="PRINTS" id="PR00320">
    <property type="entry name" value="GPROTEINBRPT"/>
</dbReference>
<accession>A0A0C9XJA1</accession>
<dbReference type="InterPro" id="IPR015943">
    <property type="entry name" value="WD40/YVTN_repeat-like_dom_sf"/>
</dbReference>
<evidence type="ECO:0000256" key="1">
    <source>
        <dbReference type="ARBA" id="ARBA00022574"/>
    </source>
</evidence>
<evidence type="ECO:0000313" key="7">
    <source>
        <dbReference type="EMBL" id="KIK01514.1"/>
    </source>
</evidence>
<dbReference type="PROSITE" id="PS50927">
    <property type="entry name" value="BULB_LECTIN"/>
    <property type="match status" value="1"/>
</dbReference>
<feature type="compositionally biased region" description="Polar residues" evidence="5">
    <location>
        <begin position="47"/>
        <end position="65"/>
    </location>
</feature>
<dbReference type="SUPFAM" id="SSF50965">
    <property type="entry name" value="Galactose oxidase, central domain"/>
    <property type="match status" value="1"/>
</dbReference>
<dbReference type="PANTHER" id="PTHR44156">
    <property type="entry name" value="SUPERNUMERARY LIMBS, ISOFORM B-RELATED"/>
    <property type="match status" value="1"/>
</dbReference>
<dbReference type="PROSITE" id="PS00678">
    <property type="entry name" value="WD_REPEATS_1"/>
    <property type="match status" value="7"/>
</dbReference>
<evidence type="ECO:0000313" key="8">
    <source>
        <dbReference type="Proteomes" id="UP000054477"/>
    </source>
</evidence>
<organism evidence="7 8">
    <name type="scientific">Laccaria amethystina LaAM-08-1</name>
    <dbReference type="NCBI Taxonomy" id="1095629"/>
    <lineage>
        <taxon>Eukaryota</taxon>
        <taxon>Fungi</taxon>
        <taxon>Dikarya</taxon>
        <taxon>Basidiomycota</taxon>
        <taxon>Agaricomycotina</taxon>
        <taxon>Agaricomycetes</taxon>
        <taxon>Agaricomycetidae</taxon>
        <taxon>Agaricales</taxon>
        <taxon>Agaricineae</taxon>
        <taxon>Hydnangiaceae</taxon>
        <taxon>Laccaria</taxon>
    </lineage>
</organism>
<keyword evidence="4" id="KW-0175">Coiled coil</keyword>
<sequence length="1334" mass="146323">MYLASRLSPALISMADEISPTPKESKKKHRDIGKLVRDLIKRPNLPKSANDSARQSNSTRISASASGAHHGTDAGNAEPTASGGNATLNENHTAPFHLARPSSSVPHLLGSAVGQEEDNRETSLTLTPVAGPVLTNTQAQISDQKATTKESVKVAVRFTQTLLKKLPDCVTTNPVKMAFSVAKVIIEIKDAVGSNKDELVQRLEETANRLLAVERTVVSGVPKAAEEAMENLKKILGEEMKELKDLADKSLTIQILDNEAYGSKIQQIFQRVKGAMTAFFFEMAISIQQTASEIHDDTKRAALERLHPSEKADHKTVLEEKGLKREACTGGTRVKILEDITKWANDRSLASPRVFWLTGQAGSGKTTIAYTIAKLFEKDADSSQQTLLGGNFLCSRQFQETQAQTRILPTIAYQLARKCKSYADALHVADKFDSVKFNVATQLRDLFVGPWQQSEGTRELEPFPYLIVIDALDEIEGEGGSAFLGDLLHTIDRYDLRGLKFFVTSRSDPELVERCKAFTSEAVCRLQDVPIEEARSDVGIYLKDKLKKLHGSPELAELERRADGLFIYAATAVKYLIPHRSVTVREQTKMLKNLLSKSYEPVSGSDATSLIDELYRQIICDAFSPFKGEFLIYRLGILYTFLCTAERTSTPTVAALVADSDNEVAKAVLDDLHAVLYSQDDRIFWYHASFPDFIFDPARSNFRIGEKDFAFSCNEPAHHNLLGESCFRIMKSGLRFNMGNIPSSFLFDCDNAALAEQVNKNISAVLRYSSQHWTHHLPPPQLINIDNLLRLISEFLQIHVLFWIEAMNLLGLRNQCTPMLQCARQWVLKCGDNYSELARDIGVAANFATYFTGSPAAESTPHLYISALATWPQDTSLSRNWKNKFSRIPAFTHTKGSVDLPLMTVSAGVAIASVAFSSDGTRIVSGSYDNSVRVWDASTGAELIELKGHTGTVNSVAISSDGTQIVSGSSDNSVRVWDMSTGVELKELKGHTKSVNSATFSSDGTWIVSGSSDNFVRVWDVPTGVELKELKGHTRPVNSVAFSSDGTRIVSGSYNNSVRVWDALAGVELKELKGHTGSVNSVVFSSDGTRIVSGSYDNSVQVWDASTGVELKGLKGHTRSVNSVVFSSGGTRIVSSSFDKSVRVWDVSTGVELKELKGHTESVESVAFSSDGTRIVSGSSDKSVRVWDVSTGLELKELKGHTGPVISVAFLSDGTWVVSGSYDRSVRVWDALTVAFSSDGTRIVSGSDDNSVRVWDVSTGILSDILIGDECFAWHLADSNWIISSQEQNPLMWVPQEAGLCTPFNILIISQSGFATVYFHQSMIGVDWVHSYTP</sequence>
<feature type="repeat" description="WD" evidence="3">
    <location>
        <begin position="1198"/>
        <end position="1230"/>
    </location>
</feature>
<reference evidence="7 8" key="1">
    <citation type="submission" date="2014-04" db="EMBL/GenBank/DDBJ databases">
        <authorList>
            <consortium name="DOE Joint Genome Institute"/>
            <person name="Kuo A."/>
            <person name="Kohler A."/>
            <person name="Nagy L.G."/>
            <person name="Floudas D."/>
            <person name="Copeland A."/>
            <person name="Barry K.W."/>
            <person name="Cichocki N."/>
            <person name="Veneault-Fourrey C."/>
            <person name="LaButti K."/>
            <person name="Lindquist E.A."/>
            <person name="Lipzen A."/>
            <person name="Lundell T."/>
            <person name="Morin E."/>
            <person name="Murat C."/>
            <person name="Sun H."/>
            <person name="Tunlid A."/>
            <person name="Henrissat B."/>
            <person name="Grigoriev I.V."/>
            <person name="Hibbett D.S."/>
            <person name="Martin F."/>
            <person name="Nordberg H.P."/>
            <person name="Cantor M.N."/>
            <person name="Hua S.X."/>
        </authorList>
    </citation>
    <scope>NUCLEOTIDE SEQUENCE [LARGE SCALE GENOMIC DNA]</scope>
    <source>
        <strain evidence="7 8">LaAM-08-1</strain>
    </source>
</reference>
<feature type="compositionally biased region" description="Polar residues" evidence="5">
    <location>
        <begin position="82"/>
        <end position="92"/>
    </location>
</feature>
<feature type="domain" description="Bulb-type lectin" evidence="6">
    <location>
        <begin position="890"/>
        <end position="1021"/>
    </location>
</feature>
<dbReference type="SUPFAM" id="SSF50978">
    <property type="entry name" value="WD40 repeat-like"/>
    <property type="match status" value="1"/>
</dbReference>
<dbReference type="InterPro" id="IPR059179">
    <property type="entry name" value="MLKL-like_MCAfunc"/>
</dbReference>
<dbReference type="PROSITE" id="PS50082">
    <property type="entry name" value="WD_REPEATS_2"/>
    <property type="match status" value="9"/>
</dbReference>
<proteinExistence type="predicted"/>
<dbReference type="Gene3D" id="2.130.10.10">
    <property type="entry name" value="YVTN repeat-like/Quinoprotein amine dehydrogenase"/>
    <property type="match status" value="5"/>
</dbReference>
<feature type="repeat" description="WD" evidence="3">
    <location>
        <begin position="1156"/>
        <end position="1197"/>
    </location>
</feature>
<feature type="compositionally biased region" description="Basic and acidic residues" evidence="5">
    <location>
        <begin position="32"/>
        <end position="41"/>
    </location>
</feature>
<feature type="repeat" description="WD" evidence="3">
    <location>
        <begin position="946"/>
        <end position="987"/>
    </location>
</feature>
<dbReference type="InterPro" id="IPR011043">
    <property type="entry name" value="Gal_Oxase/kelch_b-propeller"/>
</dbReference>
<dbReference type="InterPro" id="IPR001680">
    <property type="entry name" value="WD40_rpt"/>
</dbReference>
<dbReference type="InterPro" id="IPR019775">
    <property type="entry name" value="WD40_repeat_CS"/>
</dbReference>
<keyword evidence="1 3" id="KW-0853">WD repeat</keyword>
<feature type="coiled-coil region" evidence="4">
    <location>
        <begin position="196"/>
        <end position="249"/>
    </location>
</feature>
<dbReference type="CDD" id="cd21037">
    <property type="entry name" value="MLKL_NTD"/>
    <property type="match status" value="1"/>
</dbReference>
<keyword evidence="8" id="KW-1185">Reference proteome</keyword>
<dbReference type="PROSITE" id="PS50294">
    <property type="entry name" value="WD_REPEATS_REGION"/>
    <property type="match status" value="9"/>
</dbReference>
<gene>
    <name evidence="7" type="ORF">K443DRAFT_563705</name>
</gene>
<feature type="repeat" description="WD" evidence="3">
    <location>
        <begin position="1233"/>
        <end position="1260"/>
    </location>
</feature>
<feature type="repeat" description="WD" evidence="3">
    <location>
        <begin position="911"/>
        <end position="945"/>
    </location>
</feature>
<dbReference type="EMBL" id="KN838605">
    <property type="protein sequence ID" value="KIK01514.1"/>
    <property type="molecule type" value="Genomic_DNA"/>
</dbReference>
<dbReference type="SMART" id="SM00564">
    <property type="entry name" value="PQQ"/>
    <property type="match status" value="5"/>
</dbReference>
<protein>
    <recommendedName>
        <fullName evidence="6">Bulb-type lectin domain-containing protein</fullName>
    </recommendedName>
</protein>
<evidence type="ECO:0000256" key="5">
    <source>
        <dbReference type="SAM" id="MobiDB-lite"/>
    </source>
</evidence>
<feature type="repeat" description="WD" evidence="3">
    <location>
        <begin position="1114"/>
        <end position="1155"/>
    </location>
</feature>
<feature type="repeat" description="WD" evidence="3">
    <location>
        <begin position="1072"/>
        <end position="1113"/>
    </location>
</feature>
<dbReference type="Pfam" id="PF00400">
    <property type="entry name" value="WD40"/>
    <property type="match status" value="9"/>
</dbReference>
<reference evidence="8" key="2">
    <citation type="submission" date="2015-01" db="EMBL/GenBank/DDBJ databases">
        <title>Evolutionary Origins and Diversification of the Mycorrhizal Mutualists.</title>
        <authorList>
            <consortium name="DOE Joint Genome Institute"/>
            <consortium name="Mycorrhizal Genomics Consortium"/>
            <person name="Kohler A."/>
            <person name="Kuo A."/>
            <person name="Nagy L.G."/>
            <person name="Floudas D."/>
            <person name="Copeland A."/>
            <person name="Barry K.W."/>
            <person name="Cichocki N."/>
            <person name="Veneault-Fourrey C."/>
            <person name="LaButti K."/>
            <person name="Lindquist E.A."/>
            <person name="Lipzen A."/>
            <person name="Lundell T."/>
            <person name="Morin E."/>
            <person name="Murat C."/>
            <person name="Riley R."/>
            <person name="Ohm R."/>
            <person name="Sun H."/>
            <person name="Tunlid A."/>
            <person name="Henrissat B."/>
            <person name="Grigoriev I.V."/>
            <person name="Hibbett D.S."/>
            <person name="Martin F."/>
        </authorList>
    </citation>
    <scope>NUCLEOTIDE SEQUENCE [LARGE SCALE GENOMIC DNA]</scope>
    <source>
        <strain evidence="8">LaAM-08-1</strain>
    </source>
</reference>
<dbReference type="InterPro" id="IPR018391">
    <property type="entry name" value="PQQ_b-propeller_rpt"/>
</dbReference>
<dbReference type="Pfam" id="PF24883">
    <property type="entry name" value="NPHP3_N"/>
    <property type="match status" value="1"/>
</dbReference>
<dbReference type="InterPro" id="IPR053299">
    <property type="entry name" value="ASTRA_WD_repeat"/>
</dbReference>
<dbReference type="CDD" id="cd00200">
    <property type="entry name" value="WD40"/>
    <property type="match status" value="1"/>
</dbReference>
<feature type="repeat" description="WD" evidence="3">
    <location>
        <begin position="1030"/>
        <end position="1071"/>
    </location>
</feature>
<feature type="repeat" description="WD" evidence="3">
    <location>
        <begin position="988"/>
        <end position="1029"/>
    </location>
</feature>
<dbReference type="InterPro" id="IPR056884">
    <property type="entry name" value="NPHP3-like_N"/>
</dbReference>
<dbReference type="InterPro" id="IPR001480">
    <property type="entry name" value="Bulb-type_lectin_dom"/>
</dbReference>
<dbReference type="InterPro" id="IPR020472">
    <property type="entry name" value="WD40_PAC1"/>
</dbReference>
<dbReference type="InterPro" id="IPR027417">
    <property type="entry name" value="P-loop_NTPase"/>
</dbReference>
<dbReference type="InterPro" id="IPR036322">
    <property type="entry name" value="WD40_repeat_dom_sf"/>
</dbReference>